<dbReference type="Gramene" id="ERN09412">
    <property type="protein sequence ID" value="ERN09412"/>
    <property type="gene ID" value="AMTR_s00029p00052430"/>
</dbReference>
<sequence length="145" mass="16193">MAPPLVSRPDSGRRQPLLGKETSSASRFAETAGGTMASCAAVCCCCPCGLVNLLVLAMVKLPAGLCKRALRRKKREKKRRKDVLIPNRSELQVHPVRPAPTRPENSPEIAGNWPEKSPEKQVEEMDAMWEKMHTGFWRSISEREQ</sequence>
<evidence type="ECO:0000313" key="2">
    <source>
        <dbReference type="EMBL" id="ERN09412.1"/>
    </source>
</evidence>
<reference evidence="3" key="1">
    <citation type="journal article" date="2013" name="Science">
        <title>The Amborella genome and the evolution of flowering plants.</title>
        <authorList>
            <consortium name="Amborella Genome Project"/>
        </authorList>
    </citation>
    <scope>NUCLEOTIDE SEQUENCE [LARGE SCALE GENOMIC DNA]</scope>
</reference>
<feature type="region of interest" description="Disordered" evidence="1">
    <location>
        <begin position="1"/>
        <end position="23"/>
    </location>
</feature>
<dbReference type="EMBL" id="KI392980">
    <property type="protein sequence ID" value="ERN09412.1"/>
    <property type="molecule type" value="Genomic_DNA"/>
</dbReference>
<evidence type="ECO:0000256" key="1">
    <source>
        <dbReference type="SAM" id="MobiDB-lite"/>
    </source>
</evidence>
<dbReference type="Proteomes" id="UP000017836">
    <property type="component" value="Unassembled WGS sequence"/>
</dbReference>
<organism evidence="2 3">
    <name type="scientific">Amborella trichopoda</name>
    <dbReference type="NCBI Taxonomy" id="13333"/>
    <lineage>
        <taxon>Eukaryota</taxon>
        <taxon>Viridiplantae</taxon>
        <taxon>Streptophyta</taxon>
        <taxon>Embryophyta</taxon>
        <taxon>Tracheophyta</taxon>
        <taxon>Spermatophyta</taxon>
        <taxon>Magnoliopsida</taxon>
        <taxon>Amborellales</taxon>
        <taxon>Amborellaceae</taxon>
        <taxon>Amborella</taxon>
    </lineage>
</organism>
<dbReference type="eggNOG" id="ENOG502S1Z8">
    <property type="taxonomic scope" value="Eukaryota"/>
</dbReference>
<accession>W1PHE0</accession>
<feature type="compositionally biased region" description="Basic residues" evidence="1">
    <location>
        <begin position="72"/>
        <end position="81"/>
    </location>
</feature>
<dbReference type="HOGENOM" id="CLU_101146_1_0_1"/>
<dbReference type="PANTHER" id="PTHR33264">
    <property type="entry name" value="EXPRESSED PROTEIN"/>
    <property type="match status" value="1"/>
</dbReference>
<dbReference type="AlphaFoldDB" id="W1PHE0"/>
<dbReference type="PANTHER" id="PTHR33264:SF69">
    <property type="entry name" value="WRKY DOMAIN-CONTAINING PROTEIN"/>
    <property type="match status" value="1"/>
</dbReference>
<dbReference type="KEGG" id="atr:18437561"/>
<proteinExistence type="predicted"/>
<keyword evidence="3" id="KW-1185">Reference proteome</keyword>
<evidence type="ECO:0000313" key="3">
    <source>
        <dbReference type="Proteomes" id="UP000017836"/>
    </source>
</evidence>
<dbReference type="OMA" id="CCPCALM"/>
<protein>
    <submittedName>
        <fullName evidence="2">Uncharacterized protein</fullName>
    </submittedName>
</protein>
<name>W1PHE0_AMBTC</name>
<feature type="region of interest" description="Disordered" evidence="1">
    <location>
        <begin position="72"/>
        <end position="123"/>
    </location>
</feature>
<gene>
    <name evidence="2" type="ORF">AMTR_s00029p00052430</name>
</gene>